<comment type="similarity">
    <text evidence="1">Belongs to the type IV zinc-finger family. Class A subfamily.</text>
</comment>
<feature type="compositionally biased region" description="Low complexity" evidence="7">
    <location>
        <begin position="213"/>
        <end position="225"/>
    </location>
</feature>
<dbReference type="CDD" id="cd00202">
    <property type="entry name" value="ZnF_GATA"/>
    <property type="match status" value="1"/>
</dbReference>
<dbReference type="Gene3D" id="3.30.50.10">
    <property type="entry name" value="Erythroid Transcription Factor GATA-1, subunit A"/>
    <property type="match status" value="1"/>
</dbReference>
<dbReference type="PANTHER" id="PTHR45658">
    <property type="entry name" value="GATA TRANSCRIPTION FACTOR"/>
    <property type="match status" value="1"/>
</dbReference>
<dbReference type="GO" id="GO:0008270">
    <property type="term" value="F:zinc ion binding"/>
    <property type="evidence" value="ECO:0007669"/>
    <property type="project" value="UniProtKB-KW"/>
</dbReference>
<keyword evidence="5" id="KW-0010">Activator</keyword>
<dbReference type="FunFam" id="3.30.50.10:FF:000018">
    <property type="entry name" value="GATA transcription factor"/>
    <property type="match status" value="1"/>
</dbReference>
<keyword evidence="4" id="KW-0862">Zinc</keyword>
<dbReference type="AlphaFoldDB" id="A0A8K0IJC7"/>
<comment type="caution">
    <text evidence="9">The sequence shown here is derived from an EMBL/GenBank/DDBJ whole genome shotgun (WGS) entry which is preliminary data.</text>
</comment>
<dbReference type="GO" id="GO:0043565">
    <property type="term" value="F:sequence-specific DNA binding"/>
    <property type="evidence" value="ECO:0007669"/>
    <property type="project" value="InterPro"/>
</dbReference>
<dbReference type="Pfam" id="PF00320">
    <property type="entry name" value="GATA"/>
    <property type="match status" value="1"/>
</dbReference>
<feature type="region of interest" description="Disordered" evidence="7">
    <location>
        <begin position="170"/>
        <end position="327"/>
    </location>
</feature>
<dbReference type="Proteomes" id="UP000797356">
    <property type="component" value="Chromosome 8"/>
</dbReference>
<dbReference type="EMBL" id="CM017879">
    <property type="protein sequence ID" value="KAG1359765.1"/>
    <property type="molecule type" value="Genomic_DNA"/>
</dbReference>
<feature type="compositionally biased region" description="Polar residues" evidence="7">
    <location>
        <begin position="170"/>
        <end position="180"/>
    </location>
</feature>
<reference evidence="9" key="2">
    <citation type="submission" date="2019-07" db="EMBL/GenBank/DDBJ databases">
        <authorList>
            <person name="Yang Y."/>
            <person name="Bocs S."/>
            <person name="Baudouin L."/>
        </authorList>
    </citation>
    <scope>NUCLEOTIDE SEQUENCE</scope>
    <source>
        <tissue evidence="9">Spear leaf of Hainan Tall coconut</tissue>
    </source>
</reference>
<gene>
    <name evidence="9" type="ORF">COCNU_08G012110</name>
</gene>
<dbReference type="InterPro" id="IPR013088">
    <property type="entry name" value="Znf_NHR/GATA"/>
</dbReference>
<dbReference type="SUPFAM" id="SSF57716">
    <property type="entry name" value="Glucocorticoid receptor-like (DNA-binding domain)"/>
    <property type="match status" value="1"/>
</dbReference>
<dbReference type="PANTHER" id="PTHR45658:SF51">
    <property type="entry name" value="GATA TRANSCRIPTION FACTOR 8"/>
    <property type="match status" value="1"/>
</dbReference>
<keyword evidence="2" id="KW-0479">Metal-binding</keyword>
<organism evidence="9 10">
    <name type="scientific">Cocos nucifera</name>
    <name type="common">Coconut palm</name>
    <dbReference type="NCBI Taxonomy" id="13894"/>
    <lineage>
        <taxon>Eukaryota</taxon>
        <taxon>Viridiplantae</taxon>
        <taxon>Streptophyta</taxon>
        <taxon>Embryophyta</taxon>
        <taxon>Tracheophyta</taxon>
        <taxon>Spermatophyta</taxon>
        <taxon>Magnoliopsida</taxon>
        <taxon>Liliopsida</taxon>
        <taxon>Arecaceae</taxon>
        <taxon>Arecoideae</taxon>
        <taxon>Cocoseae</taxon>
        <taxon>Attaleinae</taxon>
        <taxon>Cocos</taxon>
    </lineage>
</organism>
<dbReference type="InterPro" id="IPR051140">
    <property type="entry name" value="GATA_TF"/>
</dbReference>
<sequence>MQYDAPEDADSKRTFKFPFIACEIFTCEIDVILETLVEDEELMNMLFSFLEPNHTHCSILPGYFSKAHDTIFRRLVDVIGTTSSMEILIQLVGADDHMYPNYMDIMQRLANTNLLGMIVDKLSPYGCDHLFVDMQWDDLDIAEAELEWLSNFFDDNNSFTADFPKCGTTTIAANDSNDNSGKSEEDSLFRTSSPVSVLEPNSLSIGGSGGGASTSSSSSSSSCSGTDGGSSGARTQKAPPISHPEPILVVPARARSKRPRPATFSSRPHVTIPFLSTSSAPTPVASSSSSQSESFGESDPGPATMTQKKKKRKSSTAAAAGGDEAPPVRKCMHCEIQKTPQWRAGPMGPKTLCNACGVRYKSGRLFPEYRPAASPTFVPALHSNSHKKVVEIRIKASQRAAAAGLPSLESVSKDSCDLLAYIRGRE</sequence>
<accession>A0A8K0IJC7</accession>
<feature type="compositionally biased region" description="Low complexity" evidence="7">
    <location>
        <begin position="276"/>
        <end position="306"/>
    </location>
</feature>
<dbReference type="PROSITE" id="PS00344">
    <property type="entry name" value="GATA_ZN_FINGER_1"/>
    <property type="match status" value="1"/>
</dbReference>
<feature type="compositionally biased region" description="Polar residues" evidence="7">
    <location>
        <begin position="189"/>
        <end position="201"/>
    </location>
</feature>
<evidence type="ECO:0000256" key="7">
    <source>
        <dbReference type="SAM" id="MobiDB-lite"/>
    </source>
</evidence>
<dbReference type="GO" id="GO:0030154">
    <property type="term" value="P:cell differentiation"/>
    <property type="evidence" value="ECO:0007669"/>
    <property type="project" value="TreeGrafter"/>
</dbReference>
<keyword evidence="10" id="KW-1185">Reference proteome</keyword>
<dbReference type="SMART" id="SM00401">
    <property type="entry name" value="ZnF_GATA"/>
    <property type="match status" value="1"/>
</dbReference>
<reference evidence="9" key="1">
    <citation type="journal article" date="2017" name="Gigascience">
        <title>The genome draft of coconut (Cocos nucifera).</title>
        <authorList>
            <person name="Xiao Y."/>
            <person name="Xu P."/>
            <person name="Fan H."/>
            <person name="Baudouin L."/>
            <person name="Xia W."/>
            <person name="Bocs S."/>
            <person name="Xu J."/>
            <person name="Li Q."/>
            <person name="Guo A."/>
            <person name="Zhou L."/>
            <person name="Li J."/>
            <person name="Wu Y."/>
            <person name="Ma Z."/>
            <person name="Armero A."/>
            <person name="Issali A.E."/>
            <person name="Liu N."/>
            <person name="Peng M."/>
            <person name="Yang Y."/>
        </authorList>
    </citation>
    <scope>NUCLEOTIDE SEQUENCE</scope>
    <source>
        <tissue evidence="9">Spear leaf of Hainan Tall coconut</tissue>
    </source>
</reference>
<dbReference type="GO" id="GO:0005634">
    <property type="term" value="C:nucleus"/>
    <property type="evidence" value="ECO:0007669"/>
    <property type="project" value="TreeGrafter"/>
</dbReference>
<dbReference type="OrthoDB" id="2162994at2759"/>
<dbReference type="PROSITE" id="PS50114">
    <property type="entry name" value="GATA_ZN_FINGER_2"/>
    <property type="match status" value="1"/>
</dbReference>
<proteinExistence type="inferred from homology"/>
<dbReference type="GO" id="GO:0006355">
    <property type="term" value="P:regulation of DNA-templated transcription"/>
    <property type="evidence" value="ECO:0007669"/>
    <property type="project" value="InterPro"/>
</dbReference>
<evidence type="ECO:0000256" key="6">
    <source>
        <dbReference type="PROSITE-ProRule" id="PRU00094"/>
    </source>
</evidence>
<keyword evidence="3 6" id="KW-0863">Zinc-finger</keyword>
<protein>
    <submittedName>
        <fullName evidence="9">Putative GATA transcription factor 11</fullName>
    </submittedName>
</protein>
<evidence type="ECO:0000313" key="10">
    <source>
        <dbReference type="Proteomes" id="UP000797356"/>
    </source>
</evidence>
<feature type="domain" description="GATA-type" evidence="8">
    <location>
        <begin position="325"/>
        <end position="361"/>
    </location>
</feature>
<evidence type="ECO:0000259" key="8">
    <source>
        <dbReference type="PROSITE" id="PS50114"/>
    </source>
</evidence>
<evidence type="ECO:0000313" key="9">
    <source>
        <dbReference type="EMBL" id="KAG1359765.1"/>
    </source>
</evidence>
<evidence type="ECO:0000256" key="1">
    <source>
        <dbReference type="ARBA" id="ARBA00005694"/>
    </source>
</evidence>
<evidence type="ECO:0000256" key="2">
    <source>
        <dbReference type="ARBA" id="ARBA00022723"/>
    </source>
</evidence>
<name>A0A8K0IJC7_COCNU</name>
<evidence type="ECO:0000256" key="3">
    <source>
        <dbReference type="ARBA" id="ARBA00022771"/>
    </source>
</evidence>
<evidence type="ECO:0000256" key="5">
    <source>
        <dbReference type="ARBA" id="ARBA00023159"/>
    </source>
</evidence>
<evidence type="ECO:0000256" key="4">
    <source>
        <dbReference type="ARBA" id="ARBA00022833"/>
    </source>
</evidence>
<dbReference type="InterPro" id="IPR000679">
    <property type="entry name" value="Znf_GATA"/>
</dbReference>